<dbReference type="InterPro" id="IPR020904">
    <property type="entry name" value="Sc_DH/Rdtase_CS"/>
</dbReference>
<evidence type="ECO:0000256" key="2">
    <source>
        <dbReference type="ARBA" id="ARBA00023002"/>
    </source>
</evidence>
<evidence type="ECO:0000256" key="1">
    <source>
        <dbReference type="ARBA" id="ARBA00006484"/>
    </source>
</evidence>
<dbReference type="Proteomes" id="UP000252107">
    <property type="component" value="Unassembled WGS sequence"/>
</dbReference>
<comment type="caution">
    <text evidence="3">The sequence shown here is derived from an EMBL/GenBank/DDBJ whole genome shotgun (WGS) entry which is preliminary data.</text>
</comment>
<dbReference type="FunFam" id="3.40.50.720:FF:000084">
    <property type="entry name" value="Short-chain dehydrogenase reductase"/>
    <property type="match status" value="1"/>
</dbReference>
<evidence type="ECO:0000313" key="4">
    <source>
        <dbReference type="Proteomes" id="UP000252107"/>
    </source>
</evidence>
<organism evidence="3 4">
    <name type="scientific">Nostoc minutum NIES-26</name>
    <dbReference type="NCBI Taxonomy" id="1844469"/>
    <lineage>
        <taxon>Bacteria</taxon>
        <taxon>Bacillati</taxon>
        <taxon>Cyanobacteriota</taxon>
        <taxon>Cyanophyceae</taxon>
        <taxon>Nostocales</taxon>
        <taxon>Nostocaceae</taxon>
        <taxon>Nostoc</taxon>
    </lineage>
</organism>
<dbReference type="PANTHER" id="PTHR43477:SF1">
    <property type="entry name" value="DIHYDROANTICAPSIN 7-DEHYDROGENASE"/>
    <property type="match status" value="1"/>
</dbReference>
<name>A0A367Q3G1_9NOSO</name>
<protein>
    <recommendedName>
        <fullName evidence="5">Short-chain dehydrogenase</fullName>
    </recommendedName>
</protein>
<dbReference type="NCBIfam" id="NF005559">
    <property type="entry name" value="PRK07231.1"/>
    <property type="match status" value="1"/>
</dbReference>
<evidence type="ECO:0008006" key="5">
    <source>
        <dbReference type="Google" id="ProtNLM"/>
    </source>
</evidence>
<accession>A0A367Q3G1</accession>
<evidence type="ECO:0000313" key="3">
    <source>
        <dbReference type="EMBL" id="RCJ17823.1"/>
    </source>
</evidence>
<keyword evidence="2" id="KW-0560">Oxidoreductase</keyword>
<dbReference type="Gene3D" id="3.40.50.720">
    <property type="entry name" value="NAD(P)-binding Rossmann-like Domain"/>
    <property type="match status" value="1"/>
</dbReference>
<dbReference type="GO" id="GO:0016491">
    <property type="term" value="F:oxidoreductase activity"/>
    <property type="evidence" value="ECO:0007669"/>
    <property type="project" value="UniProtKB-KW"/>
</dbReference>
<dbReference type="SUPFAM" id="SSF51735">
    <property type="entry name" value="NAD(P)-binding Rossmann-fold domains"/>
    <property type="match status" value="1"/>
</dbReference>
<dbReference type="InterPro" id="IPR051122">
    <property type="entry name" value="SDR_DHRS6-like"/>
</dbReference>
<dbReference type="AlphaFoldDB" id="A0A367Q3G1"/>
<dbReference type="PRINTS" id="PR00081">
    <property type="entry name" value="GDHRDH"/>
</dbReference>
<proteinExistence type="inferred from homology"/>
<dbReference type="Pfam" id="PF13561">
    <property type="entry name" value="adh_short_C2"/>
    <property type="match status" value="1"/>
</dbReference>
<dbReference type="PANTHER" id="PTHR43477">
    <property type="entry name" value="DIHYDROANTICAPSIN 7-DEHYDROGENASE"/>
    <property type="match status" value="1"/>
</dbReference>
<keyword evidence="4" id="KW-1185">Reference proteome</keyword>
<reference evidence="3" key="1">
    <citation type="submission" date="2016-04" db="EMBL/GenBank/DDBJ databases">
        <authorList>
            <person name="Tabuchi Yagui T.R."/>
        </authorList>
    </citation>
    <scope>NUCLEOTIDE SEQUENCE [LARGE SCALE GENOMIC DNA]</scope>
    <source>
        <strain evidence="3">NIES-26</strain>
    </source>
</reference>
<gene>
    <name evidence="3" type="ORF">A6770_33540</name>
</gene>
<dbReference type="EMBL" id="LXQD01000353">
    <property type="protein sequence ID" value="RCJ17823.1"/>
    <property type="molecule type" value="Genomic_DNA"/>
</dbReference>
<dbReference type="InterPro" id="IPR002347">
    <property type="entry name" value="SDR_fam"/>
</dbReference>
<comment type="similarity">
    <text evidence="1">Belongs to the short-chain dehydrogenases/reductases (SDR) family.</text>
</comment>
<dbReference type="InterPro" id="IPR036291">
    <property type="entry name" value="NAD(P)-bd_dom_sf"/>
</dbReference>
<sequence>MPNQRFQNKVVLVTGGNSGIGLVTAKAFAEEGANIIICGRDPKTLDSAIKEIGVNTLAIQADVSQVSEIESMMNQIHGKFNRLDVLFANVGISKFFSVEATTEEAFDAQVAVNFKGVFFTVQKAIPLMTEGGAIVLNASIGSQTGFPTTSVYSATKAAVRSLGRTFAAELVNKGIRVNVVSPGTIQTPILRRAEGFNPDNTDVFLQHFVQQIPMKRVGKPEEVAKAVLFLASTDASSILGTEMIVDGGMLAISVFYCDSYS</sequence>
<dbReference type="PROSITE" id="PS00061">
    <property type="entry name" value="ADH_SHORT"/>
    <property type="match status" value="1"/>
</dbReference>
<dbReference type="CDD" id="cd05233">
    <property type="entry name" value="SDR_c"/>
    <property type="match status" value="1"/>
</dbReference>
<dbReference type="PRINTS" id="PR00080">
    <property type="entry name" value="SDRFAMILY"/>
</dbReference>